<dbReference type="RefSeq" id="XP_014664345.1">
    <property type="nucleotide sequence ID" value="XM_014808859.1"/>
</dbReference>
<dbReference type="RefSeq" id="XP_014664342.1">
    <property type="nucleotide sequence ID" value="XM_014808856.1"/>
</dbReference>
<keyword evidence="2" id="KW-1185">Reference proteome</keyword>
<evidence type="ECO:0000256" key="1">
    <source>
        <dbReference type="SAM" id="MobiDB-lite"/>
    </source>
</evidence>
<dbReference type="RefSeq" id="XP_014664344.1">
    <property type="nucleotide sequence ID" value="XM_014808858.1"/>
</dbReference>
<sequence>MANAPTLCNDITEAQSLFPQQGLYLKPISKLNITVQMPQLKTPGKSISNWEVMEKLKEMVKPDPFNILKVTKSALEFVRFEAEMENKSVIPPVIARLDGKTMKLSGFTEQLKIRACESKVPFPSRHDWESFFRDAKNMNEMRPGERPDTIHMQGLPTKWFADRHKKLKDRPSDFILRQVFSTFGEVRCVDIPCLDPYRREITNLQGIQTFSFGQDLFFDAFVQYKEYVAFVRCMTVLRGQKMLFKDDDGKAYSANIKIDFDKTKHLGDKHIRKRRLEREKLDQLEKEREDRVRKEREEEERKKEEERRKKDEEEIEKAKKKKEKYDRKKFRQKTREEKRWQRKLTKKQEDEERKVMEKIAREERKILIAQRKLESIHLLTVLFERIKEIKIKEDLAQKVRECELERLRQIEEEKQRILDVEKRKEENLKLKQEVLKKKEEELRQKIMRNFKRKQEEQSDKEREELRRKIHGTTRLKSVLVSENNKCKKPKLKSVLASR</sequence>
<feature type="compositionally biased region" description="Basic and acidic residues" evidence="1">
    <location>
        <begin position="452"/>
        <end position="466"/>
    </location>
</feature>
<dbReference type="RefSeq" id="XP_014664343.1">
    <property type="nucleotide sequence ID" value="XM_014808857.1"/>
</dbReference>
<feature type="region of interest" description="Disordered" evidence="1">
    <location>
        <begin position="479"/>
        <end position="498"/>
    </location>
</feature>
<gene>
    <name evidence="3 4 5 6 7 8" type="primary">LOC106806785</name>
</gene>
<evidence type="ECO:0000313" key="6">
    <source>
        <dbReference type="RefSeq" id="XP_014664345.1"/>
    </source>
</evidence>
<dbReference type="Proteomes" id="UP000695022">
    <property type="component" value="Unplaced"/>
</dbReference>
<dbReference type="PANTHER" id="PTHR12484:SF4">
    <property type="entry name" value="A-KINASE ANCHOR PROTEIN 17A"/>
    <property type="match status" value="1"/>
</dbReference>
<dbReference type="InterPro" id="IPR056852">
    <property type="entry name" value="AK17A/B"/>
</dbReference>
<dbReference type="CDD" id="cd12264">
    <property type="entry name" value="RRM_AKAP17A"/>
    <property type="match status" value="1"/>
</dbReference>
<dbReference type="GeneID" id="106806785"/>
<evidence type="ECO:0000313" key="8">
    <source>
        <dbReference type="RefSeq" id="XP_014664347.1"/>
    </source>
</evidence>
<proteinExistence type="predicted"/>
<evidence type="ECO:0000313" key="5">
    <source>
        <dbReference type="RefSeq" id="XP_014664344.1"/>
    </source>
</evidence>
<evidence type="ECO:0000313" key="2">
    <source>
        <dbReference type="Proteomes" id="UP000695022"/>
    </source>
</evidence>
<evidence type="ECO:0000313" key="3">
    <source>
        <dbReference type="RefSeq" id="XP_014664342.1"/>
    </source>
</evidence>
<reference evidence="3 4" key="1">
    <citation type="submission" date="2025-05" db="UniProtKB">
        <authorList>
            <consortium name="RefSeq"/>
        </authorList>
    </citation>
    <scope>IDENTIFICATION</scope>
</reference>
<dbReference type="PANTHER" id="PTHR12484">
    <property type="entry name" value="B-LYMPHOCYTE ANTIGEN-RELATED"/>
    <property type="match status" value="1"/>
</dbReference>
<feature type="region of interest" description="Disordered" evidence="1">
    <location>
        <begin position="450"/>
        <end position="469"/>
    </location>
</feature>
<feature type="compositionally biased region" description="Basic and acidic residues" evidence="1">
    <location>
        <begin position="292"/>
        <end position="312"/>
    </location>
</feature>
<evidence type="ECO:0000313" key="4">
    <source>
        <dbReference type="RefSeq" id="XP_014664343.1"/>
    </source>
</evidence>
<evidence type="ECO:0000313" key="7">
    <source>
        <dbReference type="RefSeq" id="XP_014664346.1"/>
    </source>
</evidence>
<dbReference type="Pfam" id="PF25015">
    <property type="entry name" value="RBD_AKAP-17A"/>
    <property type="match status" value="1"/>
</dbReference>
<name>A0ABM1DWM1_PRICU</name>
<dbReference type="RefSeq" id="XP_014664346.1">
    <property type="nucleotide sequence ID" value="XM_014808860.1"/>
</dbReference>
<organism evidence="2 3">
    <name type="scientific">Priapulus caudatus</name>
    <name type="common">Priapulid worm</name>
    <dbReference type="NCBI Taxonomy" id="37621"/>
    <lineage>
        <taxon>Eukaryota</taxon>
        <taxon>Metazoa</taxon>
        <taxon>Ecdysozoa</taxon>
        <taxon>Scalidophora</taxon>
        <taxon>Priapulida</taxon>
        <taxon>Priapulimorpha</taxon>
        <taxon>Priapulimorphida</taxon>
        <taxon>Priapulidae</taxon>
        <taxon>Priapulus</taxon>
    </lineage>
</organism>
<dbReference type="RefSeq" id="XP_014664347.1">
    <property type="nucleotide sequence ID" value="XM_014808861.1"/>
</dbReference>
<accession>A0ABM1DWM1</accession>
<feature type="region of interest" description="Disordered" evidence="1">
    <location>
        <begin position="292"/>
        <end position="318"/>
    </location>
</feature>
<protein>
    <submittedName>
        <fullName evidence="3 4">A-kinase anchor protein 17A-like</fullName>
    </submittedName>
</protein>